<protein>
    <submittedName>
        <fullName evidence="1">Uncharacterized protein</fullName>
    </submittedName>
</protein>
<evidence type="ECO:0000313" key="1">
    <source>
        <dbReference type="EMBL" id="OMO69757.1"/>
    </source>
</evidence>
<gene>
    <name evidence="1" type="ORF">CCACVL1_19296</name>
</gene>
<comment type="caution">
    <text evidence="1">The sequence shown here is derived from an EMBL/GenBank/DDBJ whole genome shotgun (WGS) entry which is preliminary data.</text>
</comment>
<organism evidence="1 2">
    <name type="scientific">Corchorus capsularis</name>
    <name type="common">Jute</name>
    <dbReference type="NCBI Taxonomy" id="210143"/>
    <lineage>
        <taxon>Eukaryota</taxon>
        <taxon>Viridiplantae</taxon>
        <taxon>Streptophyta</taxon>
        <taxon>Embryophyta</taxon>
        <taxon>Tracheophyta</taxon>
        <taxon>Spermatophyta</taxon>
        <taxon>Magnoliopsida</taxon>
        <taxon>eudicotyledons</taxon>
        <taxon>Gunneridae</taxon>
        <taxon>Pentapetalae</taxon>
        <taxon>rosids</taxon>
        <taxon>malvids</taxon>
        <taxon>Malvales</taxon>
        <taxon>Malvaceae</taxon>
        <taxon>Grewioideae</taxon>
        <taxon>Apeibeae</taxon>
        <taxon>Corchorus</taxon>
    </lineage>
</organism>
<proteinExistence type="predicted"/>
<dbReference type="Gramene" id="OMO69757">
    <property type="protein sequence ID" value="OMO69757"/>
    <property type="gene ID" value="CCACVL1_19296"/>
</dbReference>
<name>A0A1R3HH91_COCAP</name>
<reference evidence="1 2" key="1">
    <citation type="submission" date="2013-09" db="EMBL/GenBank/DDBJ databases">
        <title>Corchorus capsularis genome sequencing.</title>
        <authorList>
            <person name="Alam M."/>
            <person name="Haque M.S."/>
            <person name="Islam M.S."/>
            <person name="Emdad E.M."/>
            <person name="Islam M.M."/>
            <person name="Ahmed B."/>
            <person name="Halim A."/>
            <person name="Hossen Q.M.M."/>
            <person name="Hossain M.Z."/>
            <person name="Ahmed R."/>
            <person name="Khan M.M."/>
            <person name="Islam R."/>
            <person name="Rashid M.M."/>
            <person name="Khan S.A."/>
            <person name="Rahman M.S."/>
            <person name="Alam M."/>
        </authorList>
    </citation>
    <scope>NUCLEOTIDE SEQUENCE [LARGE SCALE GENOMIC DNA]</scope>
    <source>
        <strain evidence="2">cv. CVL-1</strain>
        <tissue evidence="1">Whole seedling</tissue>
    </source>
</reference>
<sequence>MSCYLHFLADYDPFLTGTPLENPCEARRSSPTYGD</sequence>
<dbReference type="EMBL" id="AWWV01011971">
    <property type="protein sequence ID" value="OMO69757.1"/>
    <property type="molecule type" value="Genomic_DNA"/>
</dbReference>
<keyword evidence="2" id="KW-1185">Reference proteome</keyword>
<evidence type="ECO:0000313" key="2">
    <source>
        <dbReference type="Proteomes" id="UP000188268"/>
    </source>
</evidence>
<dbReference type="AlphaFoldDB" id="A0A1R3HH91"/>
<accession>A0A1R3HH91</accession>
<dbReference type="Proteomes" id="UP000188268">
    <property type="component" value="Unassembled WGS sequence"/>
</dbReference>